<reference evidence="3 4" key="1">
    <citation type="submission" date="2012-11" db="EMBL/GenBank/DDBJ databases">
        <title>FINISHED of Natronococcus occultus SP4, DSM 3396.</title>
        <authorList>
            <consortium name="DOE Joint Genome Institute"/>
            <person name="Eisen J."/>
            <person name="Huntemann M."/>
            <person name="Wei C.-L."/>
            <person name="Han J."/>
            <person name="Detter J.C."/>
            <person name="Han C."/>
            <person name="Tapia R."/>
            <person name="Chen A."/>
            <person name="Kyrpides N."/>
            <person name="Mavromatis K."/>
            <person name="Markowitz V."/>
            <person name="Szeto E."/>
            <person name="Ivanova N."/>
            <person name="Mikhailova N."/>
            <person name="Ovchinnikova G."/>
            <person name="Pagani I."/>
            <person name="Pati A."/>
            <person name="Goodwin L."/>
            <person name="Nordberg H.P."/>
            <person name="Cantor M.N."/>
            <person name="Hua S.X."/>
            <person name="Woyke T."/>
            <person name="Eisen J."/>
            <person name="Klenk H.-P."/>
            <person name="Klenk H.-P."/>
        </authorList>
    </citation>
    <scope>NUCLEOTIDE SEQUENCE [LARGE SCALE GENOMIC DNA]</scope>
    <source>
        <strain evidence="3 4">SP4</strain>
    </source>
</reference>
<feature type="repeat" description="TPR" evidence="1">
    <location>
        <begin position="239"/>
        <end position="272"/>
    </location>
</feature>
<dbReference type="EMBL" id="CP003929">
    <property type="protein sequence ID" value="AGB38814.1"/>
    <property type="molecule type" value="Genomic_DNA"/>
</dbReference>
<gene>
    <name evidence="3" type="ORF">Natoc_3071</name>
</gene>
<dbReference type="KEGG" id="nou:Natoc_3071"/>
<dbReference type="AlphaFoldDB" id="L0K3A9"/>
<protein>
    <submittedName>
        <fullName evidence="3">Glycosyl transferase</fullName>
    </submittedName>
</protein>
<dbReference type="OrthoDB" id="46222at2157"/>
<dbReference type="PANTHER" id="PTHR43685:SF2">
    <property type="entry name" value="GLYCOSYLTRANSFERASE 2-LIKE DOMAIN-CONTAINING PROTEIN"/>
    <property type="match status" value="1"/>
</dbReference>
<keyword evidence="3" id="KW-0808">Transferase</keyword>
<evidence type="ECO:0000313" key="4">
    <source>
        <dbReference type="Proteomes" id="UP000010878"/>
    </source>
</evidence>
<dbReference type="GeneID" id="14403458"/>
<dbReference type="STRING" id="694430.Natoc_3071"/>
<dbReference type="eggNOG" id="arCOG01385">
    <property type="taxonomic scope" value="Archaea"/>
</dbReference>
<dbReference type="InterPro" id="IPR050834">
    <property type="entry name" value="Glycosyltransf_2"/>
</dbReference>
<dbReference type="Pfam" id="PF00535">
    <property type="entry name" value="Glycos_transf_2"/>
    <property type="match status" value="1"/>
</dbReference>
<evidence type="ECO:0000259" key="2">
    <source>
        <dbReference type="Pfam" id="PF00535"/>
    </source>
</evidence>
<dbReference type="PROSITE" id="PS50005">
    <property type="entry name" value="TPR"/>
    <property type="match status" value="1"/>
</dbReference>
<evidence type="ECO:0000313" key="3">
    <source>
        <dbReference type="EMBL" id="AGB38814.1"/>
    </source>
</evidence>
<sequence length="321" mass="34485">MTAVSVVIPTYNRPSFLGGAIRTALDQTHDEVEVIVVDDGSSRPYASETVDEFPPAVTCIEHETNRGLSAARNTGIAAADGEYIAFLDDDDRWATTKLAAQVAALEAAPESGLATCLCVSVSPDGDPIHVESSAPSGDLSDAILRKNLIGSPSRVLVRREALDQVGGFDETLPTKQDWDLYLRLCQEWHVAAVADHLCFRTAHESMSSSPAAIERDYAVVLNKHEKLIHERGYLGAAKAAIDERAGRAYLGTGELQAARQSLKRAVEAEPTKRRAALLALSYTHPTIVETAISVTRSLRLLVGSEQVAEAEIATQLEDGAV</sequence>
<dbReference type="SUPFAM" id="SSF53448">
    <property type="entry name" value="Nucleotide-diphospho-sugar transferases"/>
    <property type="match status" value="1"/>
</dbReference>
<accession>L0K3A9</accession>
<dbReference type="Proteomes" id="UP000010878">
    <property type="component" value="Chromosome"/>
</dbReference>
<dbReference type="InterPro" id="IPR019734">
    <property type="entry name" value="TPR_rpt"/>
</dbReference>
<proteinExistence type="predicted"/>
<dbReference type="RefSeq" id="WP_015322253.1">
    <property type="nucleotide sequence ID" value="NC_019974.1"/>
</dbReference>
<dbReference type="InterPro" id="IPR001173">
    <property type="entry name" value="Glyco_trans_2-like"/>
</dbReference>
<dbReference type="HOGENOM" id="CLU_025996_0_5_2"/>
<dbReference type="GO" id="GO:0016740">
    <property type="term" value="F:transferase activity"/>
    <property type="evidence" value="ECO:0007669"/>
    <property type="project" value="UniProtKB-KW"/>
</dbReference>
<organism evidence="3 4">
    <name type="scientific">Natronococcus occultus SP4</name>
    <dbReference type="NCBI Taxonomy" id="694430"/>
    <lineage>
        <taxon>Archaea</taxon>
        <taxon>Methanobacteriati</taxon>
        <taxon>Methanobacteriota</taxon>
        <taxon>Stenosarchaea group</taxon>
        <taxon>Halobacteria</taxon>
        <taxon>Halobacteriales</taxon>
        <taxon>Natrialbaceae</taxon>
        <taxon>Natronococcus</taxon>
    </lineage>
</organism>
<dbReference type="CDD" id="cd00761">
    <property type="entry name" value="Glyco_tranf_GTA_type"/>
    <property type="match status" value="1"/>
</dbReference>
<name>L0K3A9_9EURY</name>
<dbReference type="InterPro" id="IPR029044">
    <property type="entry name" value="Nucleotide-diphossugar_trans"/>
</dbReference>
<feature type="domain" description="Glycosyltransferase 2-like" evidence="2">
    <location>
        <begin position="5"/>
        <end position="165"/>
    </location>
</feature>
<dbReference type="Gene3D" id="3.90.550.10">
    <property type="entry name" value="Spore Coat Polysaccharide Biosynthesis Protein SpsA, Chain A"/>
    <property type="match status" value="1"/>
</dbReference>
<keyword evidence="4" id="KW-1185">Reference proteome</keyword>
<dbReference type="PANTHER" id="PTHR43685">
    <property type="entry name" value="GLYCOSYLTRANSFERASE"/>
    <property type="match status" value="1"/>
</dbReference>
<keyword evidence="1" id="KW-0802">TPR repeat</keyword>
<evidence type="ECO:0000256" key="1">
    <source>
        <dbReference type="PROSITE-ProRule" id="PRU00339"/>
    </source>
</evidence>